<dbReference type="PROSITE" id="PS50109">
    <property type="entry name" value="HIS_KIN"/>
    <property type="match status" value="1"/>
</dbReference>
<keyword evidence="8" id="KW-0843">Virulence</keyword>
<evidence type="ECO:0000256" key="2">
    <source>
        <dbReference type="ARBA" id="ARBA00012438"/>
    </source>
</evidence>
<dbReference type="RefSeq" id="WP_305103381.1">
    <property type="nucleotide sequence ID" value="NZ_JAUTWS010000007.1"/>
</dbReference>
<dbReference type="InterPro" id="IPR035965">
    <property type="entry name" value="PAS-like_dom_sf"/>
</dbReference>
<dbReference type="GO" id="GO:0016301">
    <property type="term" value="F:kinase activity"/>
    <property type="evidence" value="ECO:0007669"/>
    <property type="project" value="UniProtKB-KW"/>
</dbReference>
<evidence type="ECO:0000256" key="9">
    <source>
        <dbReference type="SAM" id="Phobius"/>
    </source>
</evidence>
<dbReference type="PANTHER" id="PTHR41523:SF8">
    <property type="entry name" value="ETHYLENE RESPONSE SENSOR PROTEIN"/>
    <property type="match status" value="1"/>
</dbReference>
<keyword evidence="7" id="KW-0067">ATP-binding</keyword>
<keyword evidence="13" id="KW-1185">Reference proteome</keyword>
<keyword evidence="9" id="KW-0472">Membrane</keyword>
<gene>
    <name evidence="12" type="ORF">Q7A36_09165</name>
</gene>
<keyword evidence="9" id="KW-0812">Transmembrane</keyword>
<dbReference type="NCBIfam" id="TIGR00229">
    <property type="entry name" value="sensory_box"/>
    <property type="match status" value="1"/>
</dbReference>
<dbReference type="SUPFAM" id="SSF55874">
    <property type="entry name" value="ATPase domain of HSP90 chaperone/DNA topoisomerase II/histidine kinase"/>
    <property type="match status" value="1"/>
</dbReference>
<dbReference type="Proteomes" id="UP001243009">
    <property type="component" value="Unassembled WGS sequence"/>
</dbReference>
<dbReference type="InterPro" id="IPR003594">
    <property type="entry name" value="HATPase_dom"/>
</dbReference>
<evidence type="ECO:0000259" key="11">
    <source>
        <dbReference type="PROSITE" id="PS50113"/>
    </source>
</evidence>
<dbReference type="InterPro" id="IPR013655">
    <property type="entry name" value="PAS_fold_3"/>
</dbReference>
<dbReference type="SMART" id="SM00387">
    <property type="entry name" value="HATPase_c"/>
    <property type="match status" value="1"/>
</dbReference>
<name>A0ABT9DX83_9PROT</name>
<evidence type="ECO:0000256" key="1">
    <source>
        <dbReference type="ARBA" id="ARBA00000085"/>
    </source>
</evidence>
<evidence type="ECO:0000256" key="3">
    <source>
        <dbReference type="ARBA" id="ARBA00022553"/>
    </source>
</evidence>
<dbReference type="PROSITE" id="PS50113">
    <property type="entry name" value="PAC"/>
    <property type="match status" value="1"/>
</dbReference>
<dbReference type="InterPro" id="IPR011495">
    <property type="entry name" value="Sig_transdc_His_kin_sub2_dim/P"/>
</dbReference>
<dbReference type="InterPro" id="IPR004358">
    <property type="entry name" value="Sig_transdc_His_kin-like_C"/>
</dbReference>
<dbReference type="SUPFAM" id="SSF55785">
    <property type="entry name" value="PYP-like sensor domain (PAS domain)"/>
    <property type="match status" value="1"/>
</dbReference>
<evidence type="ECO:0000313" key="13">
    <source>
        <dbReference type="Proteomes" id="UP001243009"/>
    </source>
</evidence>
<dbReference type="InterPro" id="IPR000700">
    <property type="entry name" value="PAS-assoc_C"/>
</dbReference>
<feature type="domain" description="Histidine kinase" evidence="10">
    <location>
        <begin position="578"/>
        <end position="663"/>
    </location>
</feature>
<feature type="transmembrane region" description="Helical" evidence="9">
    <location>
        <begin position="25"/>
        <end position="47"/>
    </location>
</feature>
<evidence type="ECO:0000259" key="10">
    <source>
        <dbReference type="PROSITE" id="PS50109"/>
    </source>
</evidence>
<dbReference type="PRINTS" id="PR00344">
    <property type="entry name" value="BCTRLSENSOR"/>
</dbReference>
<dbReference type="CDD" id="cd18774">
    <property type="entry name" value="PDC2_HK_sensor"/>
    <property type="match status" value="1"/>
</dbReference>
<comment type="caution">
    <text evidence="12">The sequence shown here is derived from an EMBL/GenBank/DDBJ whole genome shotgun (WGS) entry which is preliminary data.</text>
</comment>
<dbReference type="Pfam" id="PF07568">
    <property type="entry name" value="HisKA_2"/>
    <property type="match status" value="1"/>
</dbReference>
<evidence type="ECO:0000256" key="7">
    <source>
        <dbReference type="ARBA" id="ARBA00022840"/>
    </source>
</evidence>
<evidence type="ECO:0000256" key="6">
    <source>
        <dbReference type="ARBA" id="ARBA00022777"/>
    </source>
</evidence>
<evidence type="ECO:0000256" key="5">
    <source>
        <dbReference type="ARBA" id="ARBA00022741"/>
    </source>
</evidence>
<dbReference type="PANTHER" id="PTHR41523">
    <property type="entry name" value="TWO-COMPONENT SYSTEM SENSOR PROTEIN"/>
    <property type="match status" value="1"/>
</dbReference>
<evidence type="ECO:0000256" key="4">
    <source>
        <dbReference type="ARBA" id="ARBA00022679"/>
    </source>
</evidence>
<reference evidence="12 13" key="1">
    <citation type="submission" date="2023-08" db="EMBL/GenBank/DDBJ databases">
        <title>The draft genome sequence of Paracraurococcus sp. LOR1-02.</title>
        <authorList>
            <person name="Kingkaew E."/>
            <person name="Tanasupawat S."/>
        </authorList>
    </citation>
    <scope>NUCLEOTIDE SEQUENCE [LARGE SCALE GENOMIC DNA]</scope>
    <source>
        <strain evidence="12 13">LOR1-02</strain>
    </source>
</reference>
<dbReference type="Gene3D" id="3.30.450.20">
    <property type="entry name" value="PAS domain"/>
    <property type="match status" value="1"/>
</dbReference>
<dbReference type="InterPro" id="IPR005467">
    <property type="entry name" value="His_kinase_dom"/>
</dbReference>
<evidence type="ECO:0000313" key="12">
    <source>
        <dbReference type="EMBL" id="MDO9708512.1"/>
    </source>
</evidence>
<dbReference type="EC" id="2.7.13.3" evidence="2"/>
<dbReference type="InterPro" id="IPR036890">
    <property type="entry name" value="HATPase_C_sf"/>
</dbReference>
<feature type="domain" description="PAC" evidence="11">
    <location>
        <begin position="412"/>
        <end position="463"/>
    </location>
</feature>
<dbReference type="Pfam" id="PF02518">
    <property type="entry name" value="HATPase_c"/>
    <property type="match status" value="1"/>
</dbReference>
<dbReference type="EMBL" id="JAUTWS010000007">
    <property type="protein sequence ID" value="MDO9708512.1"/>
    <property type="molecule type" value="Genomic_DNA"/>
</dbReference>
<protein>
    <recommendedName>
        <fullName evidence="2">histidine kinase</fullName>
        <ecNumber evidence="2">2.7.13.3</ecNumber>
    </recommendedName>
</protein>
<evidence type="ECO:0000256" key="8">
    <source>
        <dbReference type="ARBA" id="ARBA00023026"/>
    </source>
</evidence>
<keyword evidence="3" id="KW-0597">Phosphoprotein</keyword>
<dbReference type="Gene3D" id="3.30.565.10">
    <property type="entry name" value="Histidine kinase-like ATPase, C-terminal domain"/>
    <property type="match status" value="1"/>
</dbReference>
<dbReference type="InterPro" id="IPR000014">
    <property type="entry name" value="PAS"/>
</dbReference>
<dbReference type="Gene3D" id="2.10.70.100">
    <property type="match status" value="1"/>
</dbReference>
<sequence length="664" mass="70373">MFDRRIRVAGPGGRGGAARGPSLRAALLALVLCLAATMAGLAAFALWQAQDAAQRQVTEQLLGTARAMARVIDREFARAEALDLPIIGVAGPDGRQLASSLATPERIAAGLPAAPAVMRVFETGATSVGDFTEGNDPGRRRIVLGVPVRAAPGGEVRYALGLVLPRERLLAALQEQHLPAGWVATLVDRQMTVVARTHNDDRQTGRPVPQPYAAQFGRDPDGIIRNATSMDGEPSVLAYARAPVTDYIVAILAPEADFDATRWQALRQLAWLVLPAVAAALGLALLLARRVAEALRGLAQPAAPGARLREVAELGTALAAERQARDQAEVALRERSAWLEAAQRAAVLGVFEWEVEADAARWSEGLSALLDIPPGPLPAGAWRRLRARVLPEDRPALDAALARALSGERPDFAAEFRIRRGDGALRWVCGQGTLLPAGSGRRKALGALIDVTTRRRLEEEREALLRQQEFLAGEIHHRVKNSLQLVLSLLLMQARRAPAEATAALRDAARRVGTVAAVHRRLYEDSAEGATDAGHYLAGLVEDLGASLAESQEGRGLRLVAAPGLHLAPERLAPLGIVATELMTNALKYGAGQVTLRLGRRAEGLVLAVEDEGPGFPPGFDPAASRGLGMRVATTLVRQAGGRLAVDTAARGGRVVITLPEAGG</sequence>
<accession>A0ABT9DX83</accession>
<keyword evidence="6 12" id="KW-0418">Kinase</keyword>
<feature type="transmembrane region" description="Helical" evidence="9">
    <location>
        <begin position="269"/>
        <end position="288"/>
    </location>
</feature>
<keyword evidence="9" id="KW-1133">Transmembrane helix</keyword>
<keyword evidence="4" id="KW-0808">Transferase</keyword>
<proteinExistence type="predicted"/>
<organism evidence="12 13">
    <name type="scientific">Paracraurococcus lichenis</name>
    <dbReference type="NCBI Taxonomy" id="3064888"/>
    <lineage>
        <taxon>Bacteria</taxon>
        <taxon>Pseudomonadati</taxon>
        <taxon>Pseudomonadota</taxon>
        <taxon>Alphaproteobacteria</taxon>
        <taxon>Acetobacterales</taxon>
        <taxon>Roseomonadaceae</taxon>
        <taxon>Paracraurococcus</taxon>
    </lineage>
</organism>
<keyword evidence="5" id="KW-0547">Nucleotide-binding</keyword>
<comment type="catalytic activity">
    <reaction evidence="1">
        <text>ATP + protein L-histidine = ADP + protein N-phospho-L-histidine.</text>
        <dbReference type="EC" id="2.7.13.3"/>
    </reaction>
</comment>
<dbReference type="Pfam" id="PF08447">
    <property type="entry name" value="PAS_3"/>
    <property type="match status" value="1"/>
</dbReference>